<evidence type="ECO:0000256" key="7">
    <source>
        <dbReference type="ARBA" id="ARBA00022741"/>
    </source>
</evidence>
<evidence type="ECO:0000256" key="6">
    <source>
        <dbReference type="ARBA" id="ARBA00022618"/>
    </source>
</evidence>
<keyword evidence="5 14" id="KW-0436">Ligase</keyword>
<keyword evidence="8 14" id="KW-0067">ATP-binding</keyword>
<dbReference type="KEGG" id="ise:JBKA6_1239"/>
<evidence type="ECO:0000256" key="2">
    <source>
        <dbReference type="ARBA" id="ARBA00004752"/>
    </source>
</evidence>
<dbReference type="EMBL" id="AP014564">
    <property type="protein sequence ID" value="BAV95252.1"/>
    <property type="molecule type" value="Genomic_DNA"/>
</dbReference>
<dbReference type="Gene3D" id="3.90.190.20">
    <property type="entry name" value="Mur ligase, C-terminal domain"/>
    <property type="match status" value="1"/>
</dbReference>
<evidence type="ECO:0000259" key="18">
    <source>
        <dbReference type="Pfam" id="PF08245"/>
    </source>
</evidence>
<dbReference type="InterPro" id="IPR000713">
    <property type="entry name" value="Mur_ligase_N"/>
</dbReference>
<evidence type="ECO:0000256" key="3">
    <source>
        <dbReference type="ARBA" id="ARBA00012211"/>
    </source>
</evidence>
<keyword evidence="9 14" id="KW-0133">Cell shape</keyword>
<dbReference type="AlphaFoldDB" id="A0A1J1E5B9"/>
<dbReference type="RefSeq" id="WP_317044156.1">
    <property type="nucleotide sequence ID" value="NZ_AP014564.1"/>
</dbReference>
<dbReference type="GO" id="GO:0009252">
    <property type="term" value="P:peptidoglycan biosynthetic process"/>
    <property type="evidence" value="ECO:0007669"/>
    <property type="project" value="UniProtKB-UniRule"/>
</dbReference>
<feature type="domain" description="Mur ligase central" evidence="18">
    <location>
        <begin position="112"/>
        <end position="281"/>
    </location>
</feature>
<feature type="binding site" evidence="14">
    <location>
        <begin position="114"/>
        <end position="120"/>
    </location>
    <ligand>
        <name>ATP</name>
        <dbReference type="ChEBI" id="CHEBI:30616"/>
    </ligand>
</feature>
<dbReference type="SUPFAM" id="SSF51984">
    <property type="entry name" value="MurCD N-terminal domain"/>
    <property type="match status" value="1"/>
</dbReference>
<dbReference type="UniPathway" id="UPA00219"/>
<dbReference type="HAMAP" id="MF_00046">
    <property type="entry name" value="MurC"/>
    <property type="match status" value="1"/>
</dbReference>
<dbReference type="GO" id="GO:0005524">
    <property type="term" value="F:ATP binding"/>
    <property type="evidence" value="ECO:0007669"/>
    <property type="project" value="UniProtKB-UniRule"/>
</dbReference>
<dbReference type="InterPro" id="IPR013221">
    <property type="entry name" value="Mur_ligase_cen"/>
</dbReference>
<keyword evidence="4 14" id="KW-0963">Cytoplasm</keyword>
<feature type="domain" description="Mur ligase C-terminal" evidence="17">
    <location>
        <begin position="303"/>
        <end position="428"/>
    </location>
</feature>
<dbReference type="Pfam" id="PF02875">
    <property type="entry name" value="Mur_ligase_C"/>
    <property type="match status" value="1"/>
</dbReference>
<keyword evidence="11 14" id="KW-0131">Cell cycle</keyword>
<feature type="transmembrane region" description="Helical" evidence="15">
    <location>
        <begin position="6"/>
        <end position="25"/>
    </location>
</feature>
<comment type="catalytic activity">
    <reaction evidence="13 14">
        <text>UDP-N-acetyl-alpha-D-muramate + L-alanine + ATP = UDP-N-acetyl-alpha-D-muramoyl-L-alanine + ADP + phosphate + H(+)</text>
        <dbReference type="Rhea" id="RHEA:23372"/>
        <dbReference type="ChEBI" id="CHEBI:15378"/>
        <dbReference type="ChEBI" id="CHEBI:30616"/>
        <dbReference type="ChEBI" id="CHEBI:43474"/>
        <dbReference type="ChEBI" id="CHEBI:57972"/>
        <dbReference type="ChEBI" id="CHEBI:70757"/>
        <dbReference type="ChEBI" id="CHEBI:83898"/>
        <dbReference type="ChEBI" id="CHEBI:456216"/>
        <dbReference type="EC" id="6.3.2.8"/>
    </reaction>
</comment>
<dbReference type="GO" id="GO:0008360">
    <property type="term" value="P:regulation of cell shape"/>
    <property type="evidence" value="ECO:0007669"/>
    <property type="project" value="UniProtKB-KW"/>
</dbReference>
<proteinExistence type="inferred from homology"/>
<keyword evidence="7 14" id="KW-0547">Nucleotide-binding</keyword>
<dbReference type="Gene3D" id="3.40.50.720">
    <property type="entry name" value="NAD(P)-binding Rossmann-like Domain"/>
    <property type="match status" value="1"/>
</dbReference>
<dbReference type="PANTHER" id="PTHR43445:SF3">
    <property type="entry name" value="UDP-N-ACETYLMURAMATE--L-ALANINE LIGASE"/>
    <property type="match status" value="1"/>
</dbReference>
<dbReference type="InterPro" id="IPR050061">
    <property type="entry name" value="MurCDEF_pg_biosynth"/>
</dbReference>
<dbReference type="Pfam" id="PF01225">
    <property type="entry name" value="Mur_ligase"/>
    <property type="match status" value="1"/>
</dbReference>
<dbReference type="InterPro" id="IPR005758">
    <property type="entry name" value="UDP-N-AcMur_Ala_ligase_MurC"/>
</dbReference>
<protein>
    <recommendedName>
        <fullName evidence="3 14">UDP-N-acetylmuramate--L-alanine ligase</fullName>
        <ecNumber evidence="3 14">6.3.2.8</ecNumber>
    </recommendedName>
    <alternativeName>
        <fullName evidence="14">UDP-N-acetylmuramoyl-L-alanine synthetase</fullName>
    </alternativeName>
</protein>
<keyword evidence="6 14" id="KW-0132">Cell division</keyword>
<evidence type="ECO:0000256" key="11">
    <source>
        <dbReference type="ARBA" id="ARBA00023306"/>
    </source>
</evidence>
<name>A0A1J1E5B9_9FLAO</name>
<evidence type="ECO:0000256" key="8">
    <source>
        <dbReference type="ARBA" id="ARBA00022840"/>
    </source>
</evidence>
<evidence type="ECO:0000256" key="12">
    <source>
        <dbReference type="ARBA" id="ARBA00023316"/>
    </source>
</evidence>
<dbReference type="Pfam" id="PF08245">
    <property type="entry name" value="Mur_ligase_M"/>
    <property type="match status" value="1"/>
</dbReference>
<evidence type="ECO:0000259" key="16">
    <source>
        <dbReference type="Pfam" id="PF01225"/>
    </source>
</evidence>
<gene>
    <name evidence="14" type="primary">murC</name>
    <name evidence="19" type="ORF">JBKA6_1239</name>
</gene>
<evidence type="ECO:0000259" key="17">
    <source>
        <dbReference type="Pfam" id="PF02875"/>
    </source>
</evidence>
<comment type="pathway">
    <text evidence="2 14">Cell wall biogenesis; peptidoglycan biosynthesis.</text>
</comment>
<dbReference type="GO" id="GO:0008763">
    <property type="term" value="F:UDP-N-acetylmuramate-L-alanine ligase activity"/>
    <property type="evidence" value="ECO:0007669"/>
    <property type="project" value="UniProtKB-UniRule"/>
</dbReference>
<keyword evidence="10 14" id="KW-0573">Peptidoglycan synthesis</keyword>
<evidence type="ECO:0000256" key="15">
    <source>
        <dbReference type="SAM" id="Phobius"/>
    </source>
</evidence>
<comment type="subcellular location">
    <subcellularLocation>
        <location evidence="1 14">Cytoplasm</location>
    </subcellularLocation>
</comment>
<dbReference type="InterPro" id="IPR036615">
    <property type="entry name" value="Mur_ligase_C_dom_sf"/>
</dbReference>
<dbReference type="SUPFAM" id="SSF53244">
    <property type="entry name" value="MurD-like peptide ligases, peptide-binding domain"/>
    <property type="match status" value="1"/>
</dbReference>
<dbReference type="PANTHER" id="PTHR43445">
    <property type="entry name" value="UDP-N-ACETYLMURAMATE--L-ALANINE LIGASE-RELATED"/>
    <property type="match status" value="1"/>
</dbReference>
<dbReference type="EC" id="6.3.2.8" evidence="3 14"/>
<dbReference type="Gene3D" id="3.40.1190.10">
    <property type="entry name" value="Mur-like, catalytic domain"/>
    <property type="match status" value="1"/>
</dbReference>
<evidence type="ECO:0000256" key="9">
    <source>
        <dbReference type="ARBA" id="ARBA00022960"/>
    </source>
</evidence>
<keyword evidence="15" id="KW-0472">Membrane</keyword>
<keyword evidence="20" id="KW-1185">Reference proteome</keyword>
<comment type="similarity">
    <text evidence="14">Belongs to the MurCDEF family.</text>
</comment>
<keyword evidence="12 14" id="KW-0961">Cell wall biogenesis/degradation</keyword>
<dbReference type="Proteomes" id="UP000243197">
    <property type="component" value="Chromosome"/>
</dbReference>
<dbReference type="InterPro" id="IPR004101">
    <property type="entry name" value="Mur_ligase_C"/>
</dbReference>
<dbReference type="NCBIfam" id="TIGR01082">
    <property type="entry name" value="murC"/>
    <property type="match status" value="1"/>
</dbReference>
<accession>A0A1J1E5B9</accession>
<comment type="function">
    <text evidence="14">Cell wall formation.</text>
</comment>
<dbReference type="GO" id="GO:0051301">
    <property type="term" value="P:cell division"/>
    <property type="evidence" value="ECO:0007669"/>
    <property type="project" value="UniProtKB-KW"/>
</dbReference>
<sequence>MKNIYFIGIGGVGMSSLAMYFLHFGKEVMGYDRVSSDITDMLMNKGVRVHFQEDLERVYSYNLNRDNTLIVITPAIMDSHKELIYFKNEGFKIIKRAEVLGEISRNTTCMAIAGTHGKTTTSAILGHIMEYNKMPNTSFIGGITENYNSNLILRGDKYSVVEADEFDRSFLRLHPKYICVTSMDADHLDIYGDKKGFELSFREFADKVSDKKNVLIREGLPLEGSTYGVNDFSNFRAYNVCIKDGSYIFDVDLEGEVFEGMISNLPGIHNIENSLAAIIMAYKQGISLNNISEALEVFRGIKRRFSYHIKNENLTYIDDYAHHPKELEETINTVRHLYPKKKVLGVFQPHLFSRTRDFADGFGESLSRLDQIILLDIYPARELPIEGIDSSWLLNKVRIKDKKVLKKEELIPELKNRDFDVLLTLGAGADIGEMVPLIKREMSV</sequence>
<keyword evidence="15" id="KW-0812">Transmembrane</keyword>
<dbReference type="GO" id="GO:0005737">
    <property type="term" value="C:cytoplasm"/>
    <property type="evidence" value="ECO:0007669"/>
    <property type="project" value="UniProtKB-SubCell"/>
</dbReference>
<evidence type="ECO:0000256" key="1">
    <source>
        <dbReference type="ARBA" id="ARBA00004496"/>
    </source>
</evidence>
<evidence type="ECO:0000256" key="4">
    <source>
        <dbReference type="ARBA" id="ARBA00022490"/>
    </source>
</evidence>
<evidence type="ECO:0000256" key="14">
    <source>
        <dbReference type="HAMAP-Rule" id="MF_00046"/>
    </source>
</evidence>
<feature type="domain" description="Mur ligase N-terminal catalytic" evidence="16">
    <location>
        <begin position="4"/>
        <end position="106"/>
    </location>
</feature>
<evidence type="ECO:0000256" key="13">
    <source>
        <dbReference type="ARBA" id="ARBA00047833"/>
    </source>
</evidence>
<dbReference type="SUPFAM" id="SSF53623">
    <property type="entry name" value="MurD-like peptide ligases, catalytic domain"/>
    <property type="match status" value="1"/>
</dbReference>
<dbReference type="GO" id="GO:0071555">
    <property type="term" value="P:cell wall organization"/>
    <property type="evidence" value="ECO:0007669"/>
    <property type="project" value="UniProtKB-KW"/>
</dbReference>
<evidence type="ECO:0000313" key="20">
    <source>
        <dbReference type="Proteomes" id="UP000243197"/>
    </source>
</evidence>
<dbReference type="InterPro" id="IPR036565">
    <property type="entry name" value="Mur-like_cat_sf"/>
</dbReference>
<evidence type="ECO:0000313" key="19">
    <source>
        <dbReference type="EMBL" id="BAV95252.1"/>
    </source>
</evidence>
<organism evidence="19 20">
    <name type="scientific">Ichthyobacterium seriolicida</name>
    <dbReference type="NCBI Taxonomy" id="242600"/>
    <lineage>
        <taxon>Bacteria</taxon>
        <taxon>Pseudomonadati</taxon>
        <taxon>Bacteroidota</taxon>
        <taxon>Flavobacteriia</taxon>
        <taxon>Flavobacteriales</taxon>
        <taxon>Ichthyobacteriaceae</taxon>
        <taxon>Ichthyobacterium</taxon>
    </lineage>
</organism>
<evidence type="ECO:0000256" key="5">
    <source>
        <dbReference type="ARBA" id="ARBA00022598"/>
    </source>
</evidence>
<evidence type="ECO:0000256" key="10">
    <source>
        <dbReference type="ARBA" id="ARBA00022984"/>
    </source>
</evidence>
<reference evidence="19 20" key="1">
    <citation type="submission" date="2014-03" db="EMBL/GenBank/DDBJ databases">
        <title>complete genome sequence of Flavobacteriaceae bacterium JBKA-6.</title>
        <authorList>
            <person name="Takano T."/>
            <person name="Nakamura Y."/>
            <person name="Takuma S."/>
            <person name="Yasuike M."/>
            <person name="Matsuyama T."/>
            <person name="Sakai T."/>
            <person name="Fujiwara A."/>
            <person name="Kimoto K."/>
            <person name="Fukuda Y."/>
            <person name="Kondo H."/>
            <person name="Hirono I."/>
            <person name="Nakayasu C."/>
        </authorList>
    </citation>
    <scope>NUCLEOTIDE SEQUENCE [LARGE SCALE GENOMIC DNA]</scope>
    <source>
        <strain evidence="19 20">JBKA-6</strain>
    </source>
</reference>
<keyword evidence="15" id="KW-1133">Transmembrane helix</keyword>